<organism evidence="3 4">
    <name type="scientific">Rubripirellula tenax</name>
    <dbReference type="NCBI Taxonomy" id="2528015"/>
    <lineage>
        <taxon>Bacteria</taxon>
        <taxon>Pseudomonadati</taxon>
        <taxon>Planctomycetota</taxon>
        <taxon>Planctomycetia</taxon>
        <taxon>Pirellulales</taxon>
        <taxon>Pirellulaceae</taxon>
        <taxon>Rubripirellula</taxon>
    </lineage>
</organism>
<protein>
    <submittedName>
        <fullName evidence="3">Putative peptidase</fullName>
        <ecNumber evidence="3">3.4.-.-</ecNumber>
    </submittedName>
</protein>
<dbReference type="GO" id="GO:0016787">
    <property type="term" value="F:hydrolase activity"/>
    <property type="evidence" value="ECO:0007669"/>
    <property type="project" value="UniProtKB-KW"/>
</dbReference>
<dbReference type="SUPFAM" id="SSF55920">
    <property type="entry name" value="Creatinase/aminopeptidase"/>
    <property type="match status" value="1"/>
</dbReference>
<dbReference type="InterPro" id="IPR029149">
    <property type="entry name" value="Creatin/AminoP/Spt16_N"/>
</dbReference>
<dbReference type="Gene3D" id="3.90.230.10">
    <property type="entry name" value="Creatinase/methionine aminopeptidase superfamily"/>
    <property type="match status" value="1"/>
</dbReference>
<dbReference type="OrthoDB" id="9806388at2"/>
<feature type="domain" description="Peptidase M24" evidence="1">
    <location>
        <begin position="142"/>
        <end position="348"/>
    </location>
</feature>
<evidence type="ECO:0000313" key="4">
    <source>
        <dbReference type="Proteomes" id="UP000318288"/>
    </source>
</evidence>
<name>A0A5C6EII3_9BACT</name>
<comment type="caution">
    <text evidence="3">The sequence shown here is derived from an EMBL/GenBank/DDBJ whole genome shotgun (WGS) entry which is preliminary data.</text>
</comment>
<accession>A0A5C6EII3</accession>
<gene>
    <name evidence="3" type="ORF">Poly51_44990</name>
</gene>
<dbReference type="RefSeq" id="WP_146460041.1">
    <property type="nucleotide sequence ID" value="NZ_SJPW01000006.1"/>
</dbReference>
<dbReference type="SUPFAM" id="SSF53092">
    <property type="entry name" value="Creatinase/prolidase N-terminal domain"/>
    <property type="match status" value="1"/>
</dbReference>
<dbReference type="PANTHER" id="PTHR46112">
    <property type="entry name" value="AMINOPEPTIDASE"/>
    <property type="match status" value="1"/>
</dbReference>
<feature type="domain" description="Creatinase N-terminal" evidence="2">
    <location>
        <begin position="6"/>
        <end position="133"/>
    </location>
</feature>
<dbReference type="PANTHER" id="PTHR46112:SF3">
    <property type="entry name" value="AMINOPEPTIDASE YPDF"/>
    <property type="match status" value="1"/>
</dbReference>
<dbReference type="InterPro" id="IPR000587">
    <property type="entry name" value="Creatinase_N"/>
</dbReference>
<evidence type="ECO:0000259" key="1">
    <source>
        <dbReference type="Pfam" id="PF00557"/>
    </source>
</evidence>
<dbReference type="AlphaFoldDB" id="A0A5C6EII3"/>
<dbReference type="InterPro" id="IPR000994">
    <property type="entry name" value="Pept_M24"/>
</dbReference>
<evidence type="ECO:0000313" key="3">
    <source>
        <dbReference type="EMBL" id="TWU48598.1"/>
    </source>
</evidence>
<sequence>MSSEARLDRLAQQLASLEVDAFLVTDETNVRYLSGFTGDSSSLLITSAGTTVLSDGRYETQLAQQCPKLATAIRPPDQTLVELTVEVLAASPQRRVAIEAHHWTLAGFGKLRQACDSVQWSETTGVVEELRMIKDANEIAITRRAVEIAQRAFASVRPMLTDAMTERSVAHELEAKMRSLGAEGCSFAPIVAAGPAGALPHYRPSDLKLGDRTMGGEPTLLIDWGAKYEGYASDLTRTLHRPGASDRYRRAYEAVLEAQLAAIGTIGPGVKASAVDAVARGVLARHGMVDAFKHGLGHGTGLQIHESPRMSASSTETLAAGMIITVEPGVYFAGEFGVRIEDDILVTDSGCEVLSDLPKGLEDSVWLL</sequence>
<dbReference type="Gene3D" id="3.40.350.10">
    <property type="entry name" value="Creatinase/prolidase N-terminal domain"/>
    <property type="match status" value="1"/>
</dbReference>
<dbReference type="Proteomes" id="UP000318288">
    <property type="component" value="Unassembled WGS sequence"/>
</dbReference>
<dbReference type="Pfam" id="PF01321">
    <property type="entry name" value="Creatinase_N"/>
    <property type="match status" value="1"/>
</dbReference>
<proteinExistence type="predicted"/>
<dbReference type="InterPro" id="IPR036005">
    <property type="entry name" value="Creatinase/aminopeptidase-like"/>
</dbReference>
<reference evidence="3 4" key="1">
    <citation type="submission" date="2019-02" db="EMBL/GenBank/DDBJ databases">
        <title>Deep-cultivation of Planctomycetes and their phenomic and genomic characterization uncovers novel biology.</title>
        <authorList>
            <person name="Wiegand S."/>
            <person name="Jogler M."/>
            <person name="Boedeker C."/>
            <person name="Pinto D."/>
            <person name="Vollmers J."/>
            <person name="Rivas-Marin E."/>
            <person name="Kohn T."/>
            <person name="Peeters S.H."/>
            <person name="Heuer A."/>
            <person name="Rast P."/>
            <person name="Oberbeckmann S."/>
            <person name="Bunk B."/>
            <person name="Jeske O."/>
            <person name="Meyerdierks A."/>
            <person name="Storesund J.E."/>
            <person name="Kallscheuer N."/>
            <person name="Luecker S."/>
            <person name="Lage O.M."/>
            <person name="Pohl T."/>
            <person name="Merkel B.J."/>
            <person name="Hornburger P."/>
            <person name="Mueller R.-W."/>
            <person name="Bruemmer F."/>
            <person name="Labrenz M."/>
            <person name="Spormann A.M."/>
            <person name="Op Den Camp H."/>
            <person name="Overmann J."/>
            <person name="Amann R."/>
            <person name="Jetten M.S.M."/>
            <person name="Mascher T."/>
            <person name="Medema M.H."/>
            <person name="Devos D.P."/>
            <person name="Kaster A.-K."/>
            <person name="Ovreas L."/>
            <person name="Rohde M."/>
            <person name="Galperin M.Y."/>
            <person name="Jogler C."/>
        </authorList>
    </citation>
    <scope>NUCLEOTIDE SEQUENCE [LARGE SCALE GENOMIC DNA]</scope>
    <source>
        <strain evidence="3 4">Poly51</strain>
    </source>
</reference>
<dbReference type="EC" id="3.4.-.-" evidence="3"/>
<dbReference type="Pfam" id="PF00557">
    <property type="entry name" value="Peptidase_M24"/>
    <property type="match status" value="1"/>
</dbReference>
<dbReference type="EMBL" id="SJPW01000006">
    <property type="protein sequence ID" value="TWU48598.1"/>
    <property type="molecule type" value="Genomic_DNA"/>
</dbReference>
<keyword evidence="4" id="KW-1185">Reference proteome</keyword>
<dbReference type="InterPro" id="IPR050659">
    <property type="entry name" value="Peptidase_M24B"/>
</dbReference>
<dbReference type="CDD" id="cd01092">
    <property type="entry name" value="APP-like"/>
    <property type="match status" value="1"/>
</dbReference>
<keyword evidence="3" id="KW-0378">Hydrolase</keyword>
<evidence type="ECO:0000259" key="2">
    <source>
        <dbReference type="Pfam" id="PF01321"/>
    </source>
</evidence>